<keyword evidence="2" id="KW-1185">Reference proteome</keyword>
<proteinExistence type="predicted"/>
<accession>A0AAD5D6X6</accession>
<evidence type="ECO:0000313" key="2">
    <source>
        <dbReference type="Proteomes" id="UP001206925"/>
    </source>
</evidence>
<dbReference type="PANTHER" id="PTHR33622:SF10">
    <property type="entry name" value="MARKER FOR OXIDATIVE STRESS RESPONSE PROTEIN"/>
    <property type="match status" value="1"/>
</dbReference>
<dbReference type="EMBL" id="JAMZMK010003498">
    <property type="protein sequence ID" value="KAI7754442.1"/>
    <property type="molecule type" value="Genomic_DNA"/>
</dbReference>
<name>A0AAD5D6X6_AMBAR</name>
<gene>
    <name evidence="1" type="ORF">M8C21_004705</name>
</gene>
<evidence type="ECO:0000313" key="1">
    <source>
        <dbReference type="EMBL" id="KAI7754442.1"/>
    </source>
</evidence>
<dbReference type="PANTHER" id="PTHR33622">
    <property type="entry name" value="OS03G0724500 PROTEIN"/>
    <property type="match status" value="1"/>
</dbReference>
<reference evidence="1" key="1">
    <citation type="submission" date="2022-06" db="EMBL/GenBank/DDBJ databases">
        <title>Uncovering the hologenomic basis of an extraordinary plant invasion.</title>
        <authorList>
            <person name="Bieker V.C."/>
            <person name="Martin M.D."/>
            <person name="Gilbert T."/>
            <person name="Hodgins K."/>
            <person name="Battlay P."/>
            <person name="Petersen B."/>
            <person name="Wilson J."/>
        </authorList>
    </citation>
    <scope>NUCLEOTIDE SEQUENCE</scope>
    <source>
        <strain evidence="1">AA19_3_7</strain>
        <tissue evidence="1">Leaf</tissue>
    </source>
</reference>
<organism evidence="1 2">
    <name type="scientific">Ambrosia artemisiifolia</name>
    <name type="common">Common ragweed</name>
    <dbReference type="NCBI Taxonomy" id="4212"/>
    <lineage>
        <taxon>Eukaryota</taxon>
        <taxon>Viridiplantae</taxon>
        <taxon>Streptophyta</taxon>
        <taxon>Embryophyta</taxon>
        <taxon>Tracheophyta</taxon>
        <taxon>Spermatophyta</taxon>
        <taxon>Magnoliopsida</taxon>
        <taxon>eudicotyledons</taxon>
        <taxon>Gunneridae</taxon>
        <taxon>Pentapetalae</taxon>
        <taxon>asterids</taxon>
        <taxon>campanulids</taxon>
        <taxon>Asterales</taxon>
        <taxon>Asteraceae</taxon>
        <taxon>Asteroideae</taxon>
        <taxon>Heliantheae alliance</taxon>
        <taxon>Heliantheae</taxon>
        <taxon>Ambrosia</taxon>
    </lineage>
</organism>
<comment type="caution">
    <text evidence="1">The sequence shown here is derived from an EMBL/GenBank/DDBJ whole genome shotgun (WGS) entry which is preliminary data.</text>
</comment>
<sequence>MIDYFSSKISYISETMWPKWEKTMTLEKENTENTPAESTPDQTMVSLVDTKYCTRKRSEEAGFMDNAKENIKSFVHASLDEHKACFKGTWHKMTERFHDGKSAGLEGQNTPVKN</sequence>
<dbReference type="AlphaFoldDB" id="A0AAD5D6X6"/>
<protein>
    <submittedName>
        <fullName evidence="1">Uncharacterized protein</fullName>
    </submittedName>
</protein>
<dbReference type="Proteomes" id="UP001206925">
    <property type="component" value="Unassembled WGS sequence"/>
</dbReference>